<comment type="caution">
    <text evidence="1">The sequence shown here is derived from an EMBL/GenBank/DDBJ whole genome shotgun (WGS) entry which is preliminary data.</text>
</comment>
<protein>
    <submittedName>
        <fullName evidence="1">Spore coat associated protein CotJA</fullName>
    </submittedName>
</protein>
<sequence length="55" mass="6443">MNNEELYEPCDETVYMQQVPGMAYVPLQHWSTPMPLELGFCQGTIFYDLDKPFQP</sequence>
<evidence type="ECO:0000313" key="2">
    <source>
        <dbReference type="Proteomes" id="UP000434036"/>
    </source>
</evidence>
<dbReference type="InterPro" id="IPR020256">
    <property type="entry name" value="Spore_coat_CotJA"/>
</dbReference>
<proteinExistence type="predicted"/>
<dbReference type="AlphaFoldDB" id="A0A6N8U8F7"/>
<name>A0A6N8U8F7_9FIRM</name>
<dbReference type="Proteomes" id="UP000434036">
    <property type="component" value="Unassembled WGS sequence"/>
</dbReference>
<keyword evidence="2" id="KW-1185">Reference proteome</keyword>
<reference evidence="1 2" key="2">
    <citation type="submission" date="2020-01" db="EMBL/GenBank/DDBJ databases">
        <title>Clostridiaceae sp. nov. isolated from the gut of human by culturomics.</title>
        <authorList>
            <person name="Chang Y."/>
        </authorList>
    </citation>
    <scope>NUCLEOTIDE SEQUENCE [LARGE SCALE GENOMIC DNA]</scope>
    <source>
        <strain evidence="1 2">DONG20-135</strain>
    </source>
</reference>
<accession>A0A6N8U8F7</accession>
<dbReference type="EMBL" id="WUUQ01000003">
    <property type="protein sequence ID" value="MXQ74161.1"/>
    <property type="molecule type" value="Genomic_DNA"/>
</dbReference>
<evidence type="ECO:0000313" key="1">
    <source>
        <dbReference type="EMBL" id="MXQ74161.1"/>
    </source>
</evidence>
<gene>
    <name evidence="1" type="ORF">GSF08_09450</name>
</gene>
<dbReference type="Pfam" id="PF11007">
    <property type="entry name" value="CotJA"/>
    <property type="match status" value="1"/>
</dbReference>
<dbReference type="RefSeq" id="WP_160625545.1">
    <property type="nucleotide sequence ID" value="NZ_WUUQ01000003.1"/>
</dbReference>
<reference evidence="1 2" key="1">
    <citation type="submission" date="2019-12" db="EMBL/GenBank/DDBJ databases">
        <authorList>
            <person name="Yang R."/>
        </authorList>
    </citation>
    <scope>NUCLEOTIDE SEQUENCE [LARGE SCALE GENOMIC DNA]</scope>
    <source>
        <strain evidence="1 2">DONG20-135</strain>
    </source>
</reference>
<organism evidence="1 2">
    <name type="scientific">Copranaerobaculum intestinale</name>
    <dbReference type="NCBI Taxonomy" id="2692629"/>
    <lineage>
        <taxon>Bacteria</taxon>
        <taxon>Bacillati</taxon>
        <taxon>Bacillota</taxon>
        <taxon>Erysipelotrichia</taxon>
        <taxon>Erysipelotrichales</taxon>
        <taxon>Erysipelotrichaceae</taxon>
        <taxon>Copranaerobaculum</taxon>
    </lineage>
</organism>